<feature type="domain" description="DH" evidence="2">
    <location>
        <begin position="110"/>
        <end position="297"/>
    </location>
</feature>
<organism evidence="3 4">
    <name type="scientific">Lichtheimia ornata</name>
    <dbReference type="NCBI Taxonomy" id="688661"/>
    <lineage>
        <taxon>Eukaryota</taxon>
        <taxon>Fungi</taxon>
        <taxon>Fungi incertae sedis</taxon>
        <taxon>Mucoromycota</taxon>
        <taxon>Mucoromycotina</taxon>
        <taxon>Mucoromycetes</taxon>
        <taxon>Mucorales</taxon>
        <taxon>Lichtheimiaceae</taxon>
        <taxon>Lichtheimia</taxon>
    </lineage>
</organism>
<sequence length="1142" mass="129574">MTEKVGWNNSTHMGDLEPYGYLHCRNLAVADRYAIAPPKPSNVKHVPDSLCVYYDLVVDDHLADTCTSYDAFYNVITSTPTRQPQTTRRQSTYSPLPVEQQRRFIKNDERRGNLISEFVLTEDNYVASLRSFVSSIVQPIRSRARDKQRCILGPYECSKIFMNVEQLLQANEAFRLDLARYQSSAISMNFGDMCLMHMRRFATCYRKFLLGVENAQSFNIKEQKHNATYEAYLNKLKVNKGNQTVYDYLALPGQRVGRYTMFFKELIKHTTDDHSDLPGLTEALKAAEEIANMSEDYHTKLIKIFHNMLQSIQNCPASLISQQRSLICHLDAVEHDLNTGKPAHPVTLFLFTDKLMVARRPSYAVDGLESCGLDHERDKSGMLSLLARKADLTKRYDRKLKFRGWMGLSDIEVHDGVAGVPGSFTLVAATSEAVTPTDVDPQTRDALEGYFLEDSPRLFSISCTSPDGSTKTIHSLMQERQNFVEQFGRQKLSLHRMDDVLLDWTCCLWNDRYFFANIYRLSAYHQVQAKNEVALVYIKDPNSPKLKSALSNSFMIPHMLGLVKPVNTGGKHIITMRSKLALGCTSDSHVTSDLELSTGNESEIHHFRDRLLGNLYACDKDLREVGRMATSLSTYGRRRRLRYANQIKPISSTFRKELNRRRSMNTFKLFSGLGSPPALPSSNNATAIAASSSSAARRKSVNSDEFSKTTGFMESRISRAYSSASSNSNDSEQETAVDISIMHQGNKRNSMNVRRKSLTESIASMYRPSVHPSQTVSYELMPGNRSSSNARSNSEHDLSNESAKKIPHHVQRQRRDMPPEYPPKYPDSNISQPTMSTRSSCNSPTNFPGCRKSWGGSSTTQDPFSSRSTLSTPMDSTHDLAPPLIGRINSSNSSGTYTPFSHDLLGTEHIQVDEKVTELLAQIKSHSPLSSSSSESCQTPPPAVQPNPVQDGIDKLVLEMDIMKSEFNRKYSNIIHDYEEMGSVVRQLTRELRKRDEELAALRIRYRDCIAENDLLYEAFNHELDQMFDTLGYQRHQRQRQRMIDDDDDDGGGGGEDEDDYDDDTSIESQRQRIHHHRRPSHPSPEMQIRRKLEVTMKERNQWHQTACKLARELQNLTQGLEVDIPVRPTNSTSSPSPNVRR</sequence>
<evidence type="ECO:0000313" key="3">
    <source>
        <dbReference type="EMBL" id="KAJ8656080.1"/>
    </source>
</evidence>
<comment type="caution">
    <text evidence="3">The sequence shown here is derived from an EMBL/GenBank/DDBJ whole genome shotgun (WGS) entry which is preliminary data.</text>
</comment>
<feature type="compositionally biased region" description="Polar residues" evidence="1">
    <location>
        <begin position="855"/>
        <end position="875"/>
    </location>
</feature>
<accession>A0AAD7UZI6</accession>
<dbReference type="SUPFAM" id="SSF48065">
    <property type="entry name" value="DBL homology domain (DH-domain)"/>
    <property type="match status" value="1"/>
</dbReference>
<feature type="compositionally biased region" description="Acidic residues" evidence="1">
    <location>
        <begin position="1045"/>
        <end position="1066"/>
    </location>
</feature>
<dbReference type="Pfam" id="PF00621">
    <property type="entry name" value="RhoGEF"/>
    <property type="match status" value="1"/>
</dbReference>
<evidence type="ECO:0000256" key="1">
    <source>
        <dbReference type="SAM" id="MobiDB-lite"/>
    </source>
</evidence>
<evidence type="ECO:0000313" key="4">
    <source>
        <dbReference type="Proteomes" id="UP001234581"/>
    </source>
</evidence>
<dbReference type="GO" id="GO:0005085">
    <property type="term" value="F:guanyl-nucleotide exchange factor activity"/>
    <property type="evidence" value="ECO:0007669"/>
    <property type="project" value="InterPro"/>
</dbReference>
<dbReference type="PANTHER" id="PTHR45818">
    <property type="entry name" value="PROTEIN VAV"/>
    <property type="match status" value="1"/>
</dbReference>
<feature type="region of interest" description="Disordered" evidence="1">
    <location>
        <begin position="924"/>
        <end position="949"/>
    </location>
</feature>
<dbReference type="InterPro" id="IPR000219">
    <property type="entry name" value="DH_dom"/>
</dbReference>
<dbReference type="PANTHER" id="PTHR45818:SF3">
    <property type="entry name" value="PROTEIN VAV"/>
    <property type="match status" value="1"/>
</dbReference>
<keyword evidence="4" id="KW-1185">Reference proteome</keyword>
<dbReference type="GO" id="GO:0005737">
    <property type="term" value="C:cytoplasm"/>
    <property type="evidence" value="ECO:0007669"/>
    <property type="project" value="TreeGrafter"/>
</dbReference>
<dbReference type="SMART" id="SM00325">
    <property type="entry name" value="RhoGEF"/>
    <property type="match status" value="1"/>
</dbReference>
<feature type="compositionally biased region" description="Low complexity" evidence="1">
    <location>
        <begin position="925"/>
        <end position="938"/>
    </location>
</feature>
<dbReference type="EMBL" id="JARTCD010000043">
    <property type="protein sequence ID" value="KAJ8656080.1"/>
    <property type="molecule type" value="Genomic_DNA"/>
</dbReference>
<feature type="region of interest" description="Disordered" evidence="1">
    <location>
        <begin position="764"/>
        <end position="878"/>
    </location>
</feature>
<feature type="region of interest" description="Disordered" evidence="1">
    <location>
        <begin position="1039"/>
        <end position="1088"/>
    </location>
</feature>
<name>A0AAD7UZI6_9FUNG</name>
<dbReference type="InterPro" id="IPR035899">
    <property type="entry name" value="DBL_dom_sf"/>
</dbReference>
<feature type="compositionally biased region" description="Basic residues" evidence="1">
    <location>
        <begin position="1072"/>
        <end position="1081"/>
    </location>
</feature>
<dbReference type="GeneID" id="83215710"/>
<proteinExistence type="predicted"/>
<feature type="compositionally biased region" description="Basic and acidic residues" evidence="1">
    <location>
        <begin position="793"/>
        <end position="804"/>
    </location>
</feature>
<evidence type="ECO:0000259" key="2">
    <source>
        <dbReference type="PROSITE" id="PS50010"/>
    </source>
</evidence>
<dbReference type="AlphaFoldDB" id="A0AAD7UZI6"/>
<protein>
    <recommendedName>
        <fullName evidence="2">DH domain-containing protein</fullName>
    </recommendedName>
</protein>
<feature type="region of interest" description="Disordered" evidence="1">
    <location>
        <begin position="1122"/>
        <end position="1142"/>
    </location>
</feature>
<feature type="compositionally biased region" description="Polar residues" evidence="1">
    <location>
        <begin position="828"/>
        <end position="846"/>
    </location>
</feature>
<reference evidence="3 4" key="1">
    <citation type="submission" date="2023-03" db="EMBL/GenBank/DDBJ databases">
        <title>Genome sequence of Lichtheimia ornata CBS 291.66.</title>
        <authorList>
            <person name="Mohabir J.T."/>
            <person name="Shea T.P."/>
            <person name="Kurbessoian T."/>
            <person name="Berby B."/>
            <person name="Fontaine J."/>
            <person name="Livny J."/>
            <person name="Gnirke A."/>
            <person name="Stajich J.E."/>
            <person name="Cuomo C.A."/>
        </authorList>
    </citation>
    <scope>NUCLEOTIDE SEQUENCE [LARGE SCALE GENOMIC DNA]</scope>
    <source>
        <strain evidence="3">CBS 291.66</strain>
    </source>
</reference>
<dbReference type="Proteomes" id="UP001234581">
    <property type="component" value="Unassembled WGS sequence"/>
</dbReference>
<dbReference type="PROSITE" id="PS50010">
    <property type="entry name" value="DH_2"/>
    <property type="match status" value="1"/>
</dbReference>
<dbReference type="RefSeq" id="XP_058340993.1">
    <property type="nucleotide sequence ID" value="XM_058488308.1"/>
</dbReference>
<feature type="compositionally biased region" description="Low complexity" evidence="1">
    <location>
        <begin position="1126"/>
        <end position="1142"/>
    </location>
</feature>
<gene>
    <name evidence="3" type="ORF">O0I10_008303</name>
</gene>
<dbReference type="Gene3D" id="1.20.900.10">
    <property type="entry name" value="Dbl homology (DH) domain"/>
    <property type="match status" value="1"/>
</dbReference>